<dbReference type="OrthoDB" id="9798006at2"/>
<dbReference type="PROSITE" id="PS51186">
    <property type="entry name" value="GNAT"/>
    <property type="match status" value="1"/>
</dbReference>
<feature type="domain" description="N-acetyltransferase" evidence="1">
    <location>
        <begin position="7"/>
        <end position="161"/>
    </location>
</feature>
<name>A0A1G9M6U8_STREI</name>
<dbReference type="InterPro" id="IPR016181">
    <property type="entry name" value="Acyl_CoA_acyltransferase"/>
</dbReference>
<dbReference type="EMBL" id="FNGX01000004">
    <property type="protein sequence ID" value="SDL69854.1"/>
    <property type="molecule type" value="Genomic_DNA"/>
</dbReference>
<dbReference type="RefSeq" id="WP_074567006.1">
    <property type="nucleotide sequence ID" value="NZ_FNGX01000004.1"/>
</dbReference>
<dbReference type="AlphaFoldDB" id="A0A1G9M6U8"/>
<dbReference type="SUPFAM" id="SSF55729">
    <property type="entry name" value="Acyl-CoA N-acyltransferases (Nat)"/>
    <property type="match status" value="1"/>
</dbReference>
<protein>
    <submittedName>
        <fullName evidence="2">CylE protein</fullName>
    </submittedName>
</protein>
<evidence type="ECO:0000313" key="2">
    <source>
        <dbReference type="EMBL" id="SDL69854.1"/>
    </source>
</evidence>
<gene>
    <name evidence="2" type="ORF">SAMN05216400_1385</name>
</gene>
<sequence>MMEENQLEVSKAHFDDYPEIVNLFNKNKVYQFPDGRPLTTDDFDLTMKVKEVQPFFLLRQNGKLVGTSAFFKFITHECLDTDSSFSGFLLIDSENRGGQAISYLYRTILEQIAQLGFSNLFTEISKYNKPSLSLSRLNGFREYSQTYEDILHCRSLRSNLPKVIKTFCLSDYHGKTYDLSTFEILEEIEDSVRKETFIRTQISNEELSFKVQDQASLPYFLKMALFQLEIVQEAGRYSLQADFFSDDVEKIQVKIGRRLSILNRKHRRLSLGKHARYAVQANIVTKQGTIAVQLERCGNQSLGESQLLEQSFCGYRLKVSHEGSLLFCKGERVVFEDTFIMFSRPLTSTFKVKEKPNSLDIIWSYKGAQIKKSINFSEDALICQYDCNEKARAMMPQLVKQGFRIFNQEHLLKDGETYKVNRPGFYPQEHDDFLRAGAFVVESFDYEIPSEDCHVHYSPLGKASNQMQFRPLSICSSDDFDGSTYQIQFSPLNQPKAQPFFDQLVYQPSSKNLLKYVSQLALEQEHGYGTKRFLKNRKRYATDVLVLAYNQLVIPCEAIPKDCDHAALSFTLKIKGNLKAIRFCEAIPYQNKAHILESKHKLVIYDEKQNRYIGLVCQDGVFYSYKENNSLKIRCVFDTNLTHAVNVRITEYKRS</sequence>
<evidence type="ECO:0000259" key="1">
    <source>
        <dbReference type="PROSITE" id="PS51186"/>
    </source>
</evidence>
<dbReference type="Proteomes" id="UP000183162">
    <property type="component" value="Unassembled WGS sequence"/>
</dbReference>
<accession>A0A1G9M6U8</accession>
<organism evidence="2 3">
    <name type="scientific">Streptococcus equinus</name>
    <name type="common">Streptococcus bovis</name>
    <dbReference type="NCBI Taxonomy" id="1335"/>
    <lineage>
        <taxon>Bacteria</taxon>
        <taxon>Bacillati</taxon>
        <taxon>Bacillota</taxon>
        <taxon>Bacilli</taxon>
        <taxon>Lactobacillales</taxon>
        <taxon>Streptococcaceae</taxon>
        <taxon>Streptococcus</taxon>
    </lineage>
</organism>
<dbReference type="GO" id="GO:0016747">
    <property type="term" value="F:acyltransferase activity, transferring groups other than amino-acyl groups"/>
    <property type="evidence" value="ECO:0007669"/>
    <property type="project" value="InterPro"/>
</dbReference>
<dbReference type="InterPro" id="IPR000182">
    <property type="entry name" value="GNAT_dom"/>
</dbReference>
<reference evidence="2 3" key="1">
    <citation type="submission" date="2016-10" db="EMBL/GenBank/DDBJ databases">
        <authorList>
            <person name="de Groot N.N."/>
        </authorList>
    </citation>
    <scope>NUCLEOTIDE SEQUENCE [LARGE SCALE GENOMIC DNA]</scope>
    <source>
        <strain evidence="2 3">Sb09</strain>
    </source>
</reference>
<proteinExistence type="predicted"/>
<dbReference type="Gene3D" id="3.40.630.30">
    <property type="match status" value="1"/>
</dbReference>
<evidence type="ECO:0000313" key="3">
    <source>
        <dbReference type="Proteomes" id="UP000183162"/>
    </source>
</evidence>